<keyword evidence="6 13" id="KW-0573">Peptidoglycan synthesis</keyword>
<dbReference type="InterPro" id="IPR038063">
    <property type="entry name" value="Transpep_catalytic_dom"/>
</dbReference>
<protein>
    <submittedName>
        <fullName evidence="17">L,D-transpeptidase family protein</fullName>
    </submittedName>
</protein>
<keyword evidence="2" id="KW-1003">Cell membrane</keyword>
<dbReference type="PANTHER" id="PTHR30582:SF2">
    <property type="entry name" value="L,D-TRANSPEPTIDASE YCIB-RELATED"/>
    <property type="match status" value="1"/>
</dbReference>
<feature type="domain" description="L,D-TPase catalytic" evidence="16">
    <location>
        <begin position="254"/>
        <end position="381"/>
    </location>
</feature>
<feature type="region of interest" description="Disordered" evidence="14">
    <location>
        <begin position="32"/>
        <end position="73"/>
    </location>
</feature>
<keyword evidence="11 13" id="KW-0961">Cell wall biogenesis/degradation</keyword>
<dbReference type="RefSeq" id="WP_123091943.1">
    <property type="nucleotide sequence ID" value="NZ_CP044548.2"/>
</dbReference>
<dbReference type="GO" id="GO:0018104">
    <property type="term" value="P:peptidoglycan-protein cross-linking"/>
    <property type="evidence" value="ECO:0007669"/>
    <property type="project" value="TreeGrafter"/>
</dbReference>
<keyword evidence="9" id="KW-0449">Lipoprotein</keyword>
<dbReference type="InterPro" id="IPR005490">
    <property type="entry name" value="LD_TPept_cat_dom"/>
</dbReference>
<dbReference type="PROSITE" id="PS51257">
    <property type="entry name" value="PROKAR_LIPOPROTEIN"/>
    <property type="match status" value="1"/>
</dbReference>
<evidence type="ECO:0000256" key="4">
    <source>
        <dbReference type="ARBA" id="ARBA00022729"/>
    </source>
</evidence>
<dbReference type="InterPro" id="IPR041280">
    <property type="entry name" value="Big_10"/>
</dbReference>
<proteinExistence type="predicted"/>
<dbReference type="Gene3D" id="2.60.40.3710">
    <property type="match status" value="1"/>
</dbReference>
<dbReference type="CDD" id="cd16913">
    <property type="entry name" value="YkuD_like"/>
    <property type="match status" value="1"/>
</dbReference>
<organism evidence="17 18">
    <name type="scientific">Janibacter melonis</name>
    <dbReference type="NCBI Taxonomy" id="262209"/>
    <lineage>
        <taxon>Bacteria</taxon>
        <taxon>Bacillati</taxon>
        <taxon>Actinomycetota</taxon>
        <taxon>Actinomycetes</taxon>
        <taxon>Micrococcales</taxon>
        <taxon>Intrasporangiaceae</taxon>
        <taxon>Janibacter</taxon>
    </lineage>
</organism>
<reference evidence="17 18" key="1">
    <citation type="submission" date="2019-09" db="EMBL/GenBank/DDBJ databases">
        <title>Complete Genome Sequence of Janibacter melonis M714 with both human health impact and industrial applications.</title>
        <authorList>
            <person name="Jin M."/>
            <person name="Zhao Q.R."/>
        </authorList>
    </citation>
    <scope>NUCLEOTIDE SEQUENCE [LARGE SCALE GENOMIC DNA]</scope>
    <source>
        <strain evidence="17 18">M714</strain>
    </source>
</reference>
<dbReference type="Proteomes" id="UP000271708">
    <property type="component" value="Chromosome"/>
</dbReference>
<dbReference type="GO" id="GO:0071555">
    <property type="term" value="P:cell wall organization"/>
    <property type="evidence" value="ECO:0007669"/>
    <property type="project" value="UniProtKB-UniRule"/>
</dbReference>
<evidence type="ECO:0000256" key="7">
    <source>
        <dbReference type="ARBA" id="ARBA00023136"/>
    </source>
</evidence>
<comment type="pathway">
    <text evidence="1 13">Cell wall biogenesis; peptidoglycan biosynthesis.</text>
</comment>
<evidence type="ECO:0000256" key="2">
    <source>
        <dbReference type="ARBA" id="ARBA00022475"/>
    </source>
</evidence>
<gene>
    <name evidence="17" type="ORF">EEW87_008620</name>
</gene>
<keyword evidence="3" id="KW-0808">Transferase</keyword>
<dbReference type="SUPFAM" id="SSF141523">
    <property type="entry name" value="L,D-transpeptidase catalytic domain-like"/>
    <property type="match status" value="1"/>
</dbReference>
<name>A0A5P8FL89_9MICO</name>
<evidence type="ECO:0000256" key="12">
    <source>
        <dbReference type="ARBA" id="ARBA00060592"/>
    </source>
</evidence>
<feature type="active site" description="Nucleophile" evidence="13">
    <location>
        <position position="357"/>
    </location>
</feature>
<feature type="chain" id="PRO_5039696594" evidence="15">
    <location>
        <begin position="28"/>
        <end position="410"/>
    </location>
</feature>
<dbReference type="FunFam" id="2.40.440.10:FF:000005">
    <property type="entry name" value="L,D-transpeptidase 2"/>
    <property type="match status" value="1"/>
</dbReference>
<evidence type="ECO:0000256" key="8">
    <source>
        <dbReference type="ARBA" id="ARBA00023139"/>
    </source>
</evidence>
<evidence type="ECO:0000256" key="14">
    <source>
        <dbReference type="SAM" id="MobiDB-lite"/>
    </source>
</evidence>
<dbReference type="GO" id="GO:0071972">
    <property type="term" value="F:peptidoglycan L,D-transpeptidase activity"/>
    <property type="evidence" value="ECO:0007669"/>
    <property type="project" value="TreeGrafter"/>
</dbReference>
<comment type="pathway">
    <text evidence="12">Glycan biosynthesis.</text>
</comment>
<evidence type="ECO:0000256" key="9">
    <source>
        <dbReference type="ARBA" id="ARBA00023288"/>
    </source>
</evidence>
<evidence type="ECO:0000256" key="11">
    <source>
        <dbReference type="ARBA" id="ARBA00023316"/>
    </source>
</evidence>
<dbReference type="GeneID" id="59161226"/>
<dbReference type="Pfam" id="PF17964">
    <property type="entry name" value="Big_10"/>
    <property type="match status" value="1"/>
</dbReference>
<dbReference type="KEGG" id="jme:EEW87_008620"/>
<evidence type="ECO:0000256" key="15">
    <source>
        <dbReference type="SAM" id="SignalP"/>
    </source>
</evidence>
<evidence type="ECO:0000313" key="18">
    <source>
        <dbReference type="Proteomes" id="UP000271708"/>
    </source>
</evidence>
<evidence type="ECO:0000256" key="10">
    <source>
        <dbReference type="ARBA" id="ARBA00023315"/>
    </source>
</evidence>
<dbReference type="AlphaFoldDB" id="A0A5P8FL89"/>
<dbReference type="EMBL" id="CP044548">
    <property type="protein sequence ID" value="QFQ30369.2"/>
    <property type="molecule type" value="Genomic_DNA"/>
</dbReference>
<dbReference type="Pfam" id="PF03734">
    <property type="entry name" value="YkuD"/>
    <property type="match status" value="1"/>
</dbReference>
<sequence length="410" mass="43422">MSRGAKGGRWAAYGAAAGLLLAGCTSGAEGTGTAGATGSGTSGSTDGQTSSTTSAPARPARLKLSPADGARDVMPDQPVTVQAMTGQLDGVTVRTAGGSAVEGRVTGSQWKSTGRLAPGSRYSVTTRSTGPDGVERTSRSTFRTHEPAVTATYGMVYDGQTVGVAMPVSLQFDSAVTSARYRRAIEKAVTVTTSPRTQGSWGWLDDRQLMWRPKSFWKPGTTVTLDAPLTGFQTGEDKWVGSDVSGTMTIGREQLTTVDIAKHRLRVTRGGETVRSFPVSSGKPGPQTETRSGMKVVIGKQAEMTMDSETIGIHKGEPGYYKIDTDWNVRVTWTGEFLHSAPWSVGAQGSSNVSHGCVNLAPAAARWMYESSIPGDPVDFTGSSREFQPTEGIGVWQYDYAGWQEQSALR</sequence>
<keyword evidence="5 13" id="KW-0133">Cell shape</keyword>
<keyword evidence="8" id="KW-0564">Palmitate</keyword>
<dbReference type="GO" id="GO:0005576">
    <property type="term" value="C:extracellular region"/>
    <property type="evidence" value="ECO:0007669"/>
    <property type="project" value="TreeGrafter"/>
</dbReference>
<evidence type="ECO:0000313" key="17">
    <source>
        <dbReference type="EMBL" id="QFQ30369.2"/>
    </source>
</evidence>
<dbReference type="Gene3D" id="2.40.440.10">
    <property type="entry name" value="L,D-transpeptidase catalytic domain-like"/>
    <property type="match status" value="1"/>
</dbReference>
<dbReference type="GO" id="GO:0016746">
    <property type="term" value="F:acyltransferase activity"/>
    <property type="evidence" value="ECO:0007669"/>
    <property type="project" value="UniProtKB-KW"/>
</dbReference>
<evidence type="ECO:0000256" key="1">
    <source>
        <dbReference type="ARBA" id="ARBA00004752"/>
    </source>
</evidence>
<dbReference type="Gene3D" id="2.60.40.3780">
    <property type="match status" value="1"/>
</dbReference>
<dbReference type="GO" id="GO:0008360">
    <property type="term" value="P:regulation of cell shape"/>
    <property type="evidence" value="ECO:0007669"/>
    <property type="project" value="UniProtKB-UniRule"/>
</dbReference>
<feature type="active site" description="Proton donor/acceptor" evidence="13">
    <location>
        <position position="339"/>
    </location>
</feature>
<keyword evidence="4 15" id="KW-0732">Signal</keyword>
<evidence type="ECO:0000256" key="6">
    <source>
        <dbReference type="ARBA" id="ARBA00022984"/>
    </source>
</evidence>
<feature type="compositionally biased region" description="Low complexity" evidence="14">
    <location>
        <begin position="42"/>
        <end position="55"/>
    </location>
</feature>
<evidence type="ECO:0000259" key="16">
    <source>
        <dbReference type="PROSITE" id="PS52029"/>
    </source>
</evidence>
<dbReference type="PROSITE" id="PS52029">
    <property type="entry name" value="LD_TPASE"/>
    <property type="match status" value="1"/>
</dbReference>
<accession>A0A5P8FL89</accession>
<evidence type="ECO:0000256" key="5">
    <source>
        <dbReference type="ARBA" id="ARBA00022960"/>
    </source>
</evidence>
<keyword evidence="10" id="KW-0012">Acyltransferase</keyword>
<keyword evidence="7" id="KW-0472">Membrane</keyword>
<feature type="compositionally biased region" description="Gly residues" evidence="14">
    <location>
        <begin position="32"/>
        <end position="41"/>
    </location>
</feature>
<evidence type="ECO:0000256" key="13">
    <source>
        <dbReference type="PROSITE-ProRule" id="PRU01373"/>
    </source>
</evidence>
<dbReference type="UniPathway" id="UPA00219"/>
<dbReference type="InterPro" id="IPR050979">
    <property type="entry name" value="LD-transpeptidase"/>
</dbReference>
<evidence type="ECO:0000256" key="3">
    <source>
        <dbReference type="ARBA" id="ARBA00022679"/>
    </source>
</evidence>
<feature type="signal peptide" evidence="15">
    <location>
        <begin position="1"/>
        <end position="27"/>
    </location>
</feature>
<feature type="region of interest" description="Disordered" evidence="14">
    <location>
        <begin position="104"/>
        <end position="139"/>
    </location>
</feature>
<dbReference type="PANTHER" id="PTHR30582">
    <property type="entry name" value="L,D-TRANSPEPTIDASE"/>
    <property type="match status" value="1"/>
</dbReference>
<dbReference type="CDD" id="cd13432">
    <property type="entry name" value="LDT_IgD_like_2"/>
    <property type="match status" value="1"/>
</dbReference>